<organism evidence="1 2">
    <name type="scientific">Sanguibacter hominis ATCC BAA-789</name>
    <dbReference type="NCBI Taxonomy" id="1312740"/>
    <lineage>
        <taxon>Bacteria</taxon>
        <taxon>Bacillati</taxon>
        <taxon>Actinomycetota</taxon>
        <taxon>Actinomycetes</taxon>
        <taxon>Micrococcales</taxon>
        <taxon>Sanguibacteraceae</taxon>
        <taxon>Sanguibacter</taxon>
    </lineage>
</organism>
<name>A0A9X5IT14_9MICO</name>
<comment type="caution">
    <text evidence="1">The sequence shown here is derived from an EMBL/GenBank/DDBJ whole genome shotgun (WGS) entry which is preliminary data.</text>
</comment>
<dbReference type="Proteomes" id="UP000774283">
    <property type="component" value="Unassembled WGS sequence"/>
</dbReference>
<dbReference type="RefSeq" id="WP_168447821.1">
    <property type="nucleotide sequence ID" value="NZ_JAAXOW010000003.1"/>
</dbReference>
<gene>
    <name evidence="1" type="ORF">HF995_10900</name>
</gene>
<proteinExistence type="predicted"/>
<reference evidence="1 2" key="1">
    <citation type="submission" date="2020-04" db="EMBL/GenBank/DDBJ databases">
        <title>MicrobeNet Type strains.</title>
        <authorList>
            <person name="Nicholson A.C."/>
        </authorList>
    </citation>
    <scope>NUCLEOTIDE SEQUENCE [LARGE SCALE GENOMIC DNA]</scope>
    <source>
        <strain evidence="1 2">ATCC BAA-789</strain>
    </source>
</reference>
<protein>
    <submittedName>
        <fullName evidence="1">Uncharacterized protein</fullName>
    </submittedName>
</protein>
<sequence length="184" mass="19518">MRWTRLFADLDARMDNAAAQERADTVAELVRAEEAGVALVDRLRAGSGASIVIRTHDGASVTGVVAQVADQWVLLETAAGASTRDVVVPTSAVETVGGLGRRSTAPREDIASRLTFAHAMRRLARDRVVVEVRTRSGSCVGRVDRVGSDHLDVVPAYGWGERGARETHGTTVPFSAIASVAESV</sequence>
<accession>A0A9X5IT14</accession>
<dbReference type="AlphaFoldDB" id="A0A9X5IT14"/>
<evidence type="ECO:0000313" key="2">
    <source>
        <dbReference type="Proteomes" id="UP000774283"/>
    </source>
</evidence>
<dbReference type="EMBL" id="JAAXOW010000003">
    <property type="protein sequence ID" value="NKX93771.1"/>
    <property type="molecule type" value="Genomic_DNA"/>
</dbReference>
<evidence type="ECO:0000313" key="1">
    <source>
        <dbReference type="EMBL" id="NKX93771.1"/>
    </source>
</evidence>
<keyword evidence="2" id="KW-1185">Reference proteome</keyword>